<evidence type="ECO:0000256" key="3">
    <source>
        <dbReference type="ARBA" id="ARBA00021872"/>
    </source>
</evidence>
<dbReference type="PROSITE" id="PS51171">
    <property type="entry name" value="PREPHENATE_DEHYDR_3"/>
    <property type="match status" value="1"/>
</dbReference>
<keyword evidence="4 9" id="KW-0028">Amino-acid biosynthesis</keyword>
<reference evidence="13" key="1">
    <citation type="journal article" date="2019" name="Int. J. Syst. Evol. Microbiol.">
        <title>The Global Catalogue of Microorganisms (GCM) 10K type strain sequencing project: providing services to taxonomists for standard genome sequencing and annotation.</title>
        <authorList>
            <consortium name="The Broad Institute Genomics Platform"/>
            <consortium name="The Broad Institute Genome Sequencing Center for Infectious Disease"/>
            <person name="Wu L."/>
            <person name="Ma J."/>
        </authorList>
    </citation>
    <scope>NUCLEOTIDE SEQUENCE [LARGE SCALE GENOMIC DNA]</scope>
    <source>
        <strain evidence="13">IBRC-M 10908</strain>
    </source>
</reference>
<comment type="catalytic activity">
    <reaction evidence="8 9">
        <text>prephenate + H(+) = 3-phenylpyruvate + CO2 + H2O</text>
        <dbReference type="Rhea" id="RHEA:21648"/>
        <dbReference type="ChEBI" id="CHEBI:15377"/>
        <dbReference type="ChEBI" id="CHEBI:15378"/>
        <dbReference type="ChEBI" id="CHEBI:16526"/>
        <dbReference type="ChEBI" id="CHEBI:18005"/>
        <dbReference type="ChEBI" id="CHEBI:29934"/>
        <dbReference type="EC" id="4.2.1.51"/>
    </reaction>
</comment>
<dbReference type="SUPFAM" id="SSF55021">
    <property type="entry name" value="ACT-like"/>
    <property type="match status" value="1"/>
</dbReference>
<comment type="pathway">
    <text evidence="1 9">Amino-acid biosynthesis; L-phenylalanine biosynthesis; phenylpyruvate from prephenate: step 1/1.</text>
</comment>
<dbReference type="GO" id="GO:0004664">
    <property type="term" value="F:prephenate dehydratase activity"/>
    <property type="evidence" value="ECO:0007669"/>
    <property type="project" value="UniProtKB-EC"/>
</dbReference>
<keyword evidence="13" id="KW-1185">Reference proteome</keyword>
<keyword evidence="6 9" id="KW-0584">Phenylalanine biosynthesis</keyword>
<proteinExistence type="predicted"/>
<dbReference type="InterPro" id="IPR045865">
    <property type="entry name" value="ACT-like_dom_sf"/>
</dbReference>
<dbReference type="SUPFAM" id="SSF53850">
    <property type="entry name" value="Periplasmic binding protein-like II"/>
    <property type="match status" value="1"/>
</dbReference>
<dbReference type="NCBIfam" id="NF008865">
    <property type="entry name" value="PRK11898.1"/>
    <property type="match status" value="1"/>
</dbReference>
<dbReference type="InterPro" id="IPR008242">
    <property type="entry name" value="Chor_mutase/pphenate_deHydtase"/>
</dbReference>
<protein>
    <recommendedName>
        <fullName evidence="3 9">Prephenate dehydratase</fullName>
        <shortName evidence="9">PDT</shortName>
        <ecNumber evidence="2 9">4.2.1.51</ecNumber>
    </recommendedName>
</protein>
<feature type="domain" description="ACT" evidence="11">
    <location>
        <begin position="193"/>
        <end position="268"/>
    </location>
</feature>
<evidence type="ECO:0000256" key="5">
    <source>
        <dbReference type="ARBA" id="ARBA00023141"/>
    </source>
</evidence>
<dbReference type="InterPro" id="IPR002912">
    <property type="entry name" value="ACT_dom"/>
</dbReference>
<dbReference type="PANTHER" id="PTHR21022">
    <property type="entry name" value="PREPHENATE DEHYDRATASE P PROTEIN"/>
    <property type="match status" value="1"/>
</dbReference>
<organism evidence="12 13">
    <name type="scientific">Salininema proteolyticum</name>
    <dbReference type="NCBI Taxonomy" id="1607685"/>
    <lineage>
        <taxon>Bacteria</taxon>
        <taxon>Bacillati</taxon>
        <taxon>Actinomycetota</taxon>
        <taxon>Actinomycetes</taxon>
        <taxon>Glycomycetales</taxon>
        <taxon>Glycomycetaceae</taxon>
        <taxon>Salininema</taxon>
    </lineage>
</organism>
<evidence type="ECO:0000256" key="7">
    <source>
        <dbReference type="ARBA" id="ARBA00023239"/>
    </source>
</evidence>
<gene>
    <name evidence="9 12" type="primary">pheA</name>
    <name evidence="12" type="ORF">ACFPET_02820</name>
</gene>
<evidence type="ECO:0000313" key="12">
    <source>
        <dbReference type="EMBL" id="MFC4334125.1"/>
    </source>
</evidence>
<name>A0ABV8TTN1_9ACTN</name>
<dbReference type="InterPro" id="IPR001086">
    <property type="entry name" value="Preph_deHydtase"/>
</dbReference>
<evidence type="ECO:0000259" key="11">
    <source>
        <dbReference type="PROSITE" id="PS51671"/>
    </source>
</evidence>
<evidence type="ECO:0000259" key="10">
    <source>
        <dbReference type="PROSITE" id="PS51171"/>
    </source>
</evidence>
<feature type="domain" description="Prephenate dehydratase" evidence="10">
    <location>
        <begin position="2"/>
        <end position="178"/>
    </location>
</feature>
<dbReference type="RefSeq" id="WP_380617857.1">
    <property type="nucleotide sequence ID" value="NZ_JBHSDK010000002.1"/>
</dbReference>
<dbReference type="Gene3D" id="3.40.190.10">
    <property type="entry name" value="Periplasmic binding protein-like II"/>
    <property type="match status" value="2"/>
</dbReference>
<dbReference type="PIRSF" id="PIRSF001500">
    <property type="entry name" value="Chor_mut_pdt_Ppr"/>
    <property type="match status" value="1"/>
</dbReference>
<dbReference type="Proteomes" id="UP001595823">
    <property type="component" value="Unassembled WGS sequence"/>
</dbReference>
<keyword evidence="5 9" id="KW-0057">Aromatic amino acid biosynthesis</keyword>
<accession>A0ABV8TTN1</accession>
<dbReference type="PROSITE" id="PS00858">
    <property type="entry name" value="PREPHENATE_DEHYDR_2"/>
    <property type="match status" value="1"/>
</dbReference>
<sequence>MKIGYLGPRGTFTEAALNAMPAASGSEKEPMPSIPDVLDAVRSGNLDAGFVPVENSHEGTVNVTIDQLLHGDPLLVSAEAVHPVTFVLASSRPRGEIATVASHPHALAQVRQYLRRELPDADTVEVLSTAAGATAAETGAADACVCAPHTAEDHGLPVLDYDIGDNPGAATRFLLVRRPSAPAARTGNDVTSLAVYIRHDQVGALLNVLTAFSVRGINLTKIESRPTGEGLGRYVFLLDCTGHIEDARVGDALAALRRSGAGLRFLGSYERQWIDPPLSPLPGMTDEDYDAAQSWLDALRRTGESDR</sequence>
<dbReference type="Gene3D" id="3.30.70.260">
    <property type="match status" value="1"/>
</dbReference>
<dbReference type="PROSITE" id="PS51671">
    <property type="entry name" value="ACT"/>
    <property type="match status" value="1"/>
</dbReference>
<dbReference type="PANTHER" id="PTHR21022:SF19">
    <property type="entry name" value="PREPHENATE DEHYDRATASE-RELATED"/>
    <property type="match status" value="1"/>
</dbReference>
<dbReference type="Pfam" id="PF01842">
    <property type="entry name" value="ACT"/>
    <property type="match status" value="1"/>
</dbReference>
<evidence type="ECO:0000256" key="1">
    <source>
        <dbReference type="ARBA" id="ARBA00004741"/>
    </source>
</evidence>
<evidence type="ECO:0000313" key="13">
    <source>
        <dbReference type="Proteomes" id="UP001595823"/>
    </source>
</evidence>
<dbReference type="InterPro" id="IPR018528">
    <property type="entry name" value="Preph_deHydtase_CS"/>
</dbReference>
<evidence type="ECO:0000256" key="6">
    <source>
        <dbReference type="ARBA" id="ARBA00023222"/>
    </source>
</evidence>
<comment type="caution">
    <text evidence="12">The sequence shown here is derived from an EMBL/GenBank/DDBJ whole genome shotgun (WGS) entry which is preliminary data.</text>
</comment>
<evidence type="ECO:0000256" key="9">
    <source>
        <dbReference type="RuleBase" id="RU361254"/>
    </source>
</evidence>
<dbReference type="Pfam" id="PF00800">
    <property type="entry name" value="PDT"/>
    <property type="match status" value="1"/>
</dbReference>
<dbReference type="EC" id="4.2.1.51" evidence="2 9"/>
<evidence type="ECO:0000256" key="4">
    <source>
        <dbReference type="ARBA" id="ARBA00022605"/>
    </source>
</evidence>
<evidence type="ECO:0000256" key="8">
    <source>
        <dbReference type="ARBA" id="ARBA00047848"/>
    </source>
</evidence>
<dbReference type="EMBL" id="JBHSDK010000002">
    <property type="protein sequence ID" value="MFC4334125.1"/>
    <property type="molecule type" value="Genomic_DNA"/>
</dbReference>
<keyword evidence="7 9" id="KW-0456">Lyase</keyword>
<dbReference type="CDD" id="cd04905">
    <property type="entry name" value="ACT_CM-PDT"/>
    <property type="match status" value="1"/>
</dbReference>
<evidence type="ECO:0000256" key="2">
    <source>
        <dbReference type="ARBA" id="ARBA00013147"/>
    </source>
</evidence>